<dbReference type="AlphaFoldDB" id="A0A1F5ZXL4"/>
<protein>
    <recommendedName>
        <fullName evidence="1">PIN domain-containing protein</fullName>
    </recommendedName>
</protein>
<feature type="domain" description="PIN" evidence="1">
    <location>
        <begin position="4"/>
        <end position="117"/>
    </location>
</feature>
<dbReference type="STRING" id="1798382.A3D77_05730"/>
<evidence type="ECO:0000313" key="2">
    <source>
        <dbReference type="EMBL" id="OGG17085.1"/>
    </source>
</evidence>
<dbReference type="SUPFAM" id="SSF88723">
    <property type="entry name" value="PIN domain-like"/>
    <property type="match status" value="1"/>
</dbReference>
<dbReference type="EMBL" id="MFJL01000003">
    <property type="protein sequence ID" value="OGG17085.1"/>
    <property type="molecule type" value="Genomic_DNA"/>
</dbReference>
<proteinExistence type="predicted"/>
<dbReference type="Proteomes" id="UP000176923">
    <property type="component" value="Unassembled WGS sequence"/>
</dbReference>
<dbReference type="Pfam" id="PF01850">
    <property type="entry name" value="PIN"/>
    <property type="match status" value="1"/>
</dbReference>
<organism evidence="2 3">
    <name type="scientific">Candidatus Gottesmanbacteria bacterium RIFCSPHIGHO2_02_FULL_39_11</name>
    <dbReference type="NCBI Taxonomy" id="1798382"/>
    <lineage>
        <taxon>Bacteria</taxon>
        <taxon>Candidatus Gottesmaniibacteriota</taxon>
    </lineage>
</organism>
<sequence>MARLLIGSNRLVLSALVLDETMNVIKEVLQSQEDATNLKKGKNHKDYISDIRKAVDIVIQNSNFRITQFNNEIDGCRKAVDNIDNFTLRPRDAFHLSYMQDQSIDYIVAGDKKFGKISACKNIDF</sequence>
<reference evidence="2 3" key="1">
    <citation type="journal article" date="2016" name="Nat. Commun.">
        <title>Thousands of microbial genomes shed light on interconnected biogeochemical processes in an aquifer system.</title>
        <authorList>
            <person name="Anantharaman K."/>
            <person name="Brown C.T."/>
            <person name="Hug L.A."/>
            <person name="Sharon I."/>
            <person name="Castelle C.J."/>
            <person name="Probst A.J."/>
            <person name="Thomas B.C."/>
            <person name="Singh A."/>
            <person name="Wilkins M.J."/>
            <person name="Karaoz U."/>
            <person name="Brodie E.L."/>
            <person name="Williams K.H."/>
            <person name="Hubbard S.S."/>
            <person name="Banfield J.F."/>
        </authorList>
    </citation>
    <scope>NUCLEOTIDE SEQUENCE [LARGE SCALE GENOMIC DNA]</scope>
</reference>
<dbReference type="InterPro" id="IPR029060">
    <property type="entry name" value="PIN-like_dom_sf"/>
</dbReference>
<evidence type="ECO:0000259" key="1">
    <source>
        <dbReference type="Pfam" id="PF01850"/>
    </source>
</evidence>
<dbReference type="InterPro" id="IPR002716">
    <property type="entry name" value="PIN_dom"/>
</dbReference>
<gene>
    <name evidence="2" type="ORF">A3D77_05730</name>
</gene>
<dbReference type="Gene3D" id="3.40.50.1010">
    <property type="entry name" value="5'-nuclease"/>
    <property type="match status" value="1"/>
</dbReference>
<evidence type="ECO:0000313" key="3">
    <source>
        <dbReference type="Proteomes" id="UP000176923"/>
    </source>
</evidence>
<accession>A0A1F5ZXL4</accession>
<comment type="caution">
    <text evidence="2">The sequence shown here is derived from an EMBL/GenBank/DDBJ whole genome shotgun (WGS) entry which is preliminary data.</text>
</comment>
<name>A0A1F5ZXL4_9BACT</name>